<keyword evidence="3" id="KW-1185">Reference proteome</keyword>
<accession>A0A5B7DJ42</accession>
<name>A0A5B7DJ42_PORTR</name>
<reference evidence="2 3" key="1">
    <citation type="submission" date="2019-05" db="EMBL/GenBank/DDBJ databases">
        <title>Another draft genome of Portunus trituberculatus and its Hox gene families provides insights of decapod evolution.</title>
        <authorList>
            <person name="Jeong J.-H."/>
            <person name="Song I."/>
            <person name="Kim S."/>
            <person name="Choi T."/>
            <person name="Kim D."/>
            <person name="Ryu S."/>
            <person name="Kim W."/>
        </authorList>
    </citation>
    <scope>NUCLEOTIDE SEQUENCE [LARGE SCALE GENOMIC DNA]</scope>
    <source>
        <tissue evidence="2">Muscle</tissue>
    </source>
</reference>
<comment type="caution">
    <text evidence="2">The sequence shown here is derived from an EMBL/GenBank/DDBJ whole genome shotgun (WGS) entry which is preliminary data.</text>
</comment>
<sequence length="169" mass="18932">MYALRTYEESMRASALTNDRLIHSDDESEAANDDVPPSYEDVIKTEAPPPSYYMVVAEGGWSSGNYSNNVHAPKDELPHRNKSSRPHHRQEPTQASVCTGITAPYLHHITSDEYTHIPVTSSALNDQLHVIRAPIDREISNLAVLTHKPSPARLTSRERLHADRCEVIP</sequence>
<evidence type="ECO:0000313" key="3">
    <source>
        <dbReference type="Proteomes" id="UP000324222"/>
    </source>
</evidence>
<dbReference type="Proteomes" id="UP000324222">
    <property type="component" value="Unassembled WGS sequence"/>
</dbReference>
<gene>
    <name evidence="2" type="ORF">E2C01_014150</name>
</gene>
<dbReference type="OrthoDB" id="6380821at2759"/>
<organism evidence="2 3">
    <name type="scientific">Portunus trituberculatus</name>
    <name type="common">Swimming crab</name>
    <name type="synonym">Neptunus trituberculatus</name>
    <dbReference type="NCBI Taxonomy" id="210409"/>
    <lineage>
        <taxon>Eukaryota</taxon>
        <taxon>Metazoa</taxon>
        <taxon>Ecdysozoa</taxon>
        <taxon>Arthropoda</taxon>
        <taxon>Crustacea</taxon>
        <taxon>Multicrustacea</taxon>
        <taxon>Malacostraca</taxon>
        <taxon>Eumalacostraca</taxon>
        <taxon>Eucarida</taxon>
        <taxon>Decapoda</taxon>
        <taxon>Pleocyemata</taxon>
        <taxon>Brachyura</taxon>
        <taxon>Eubrachyura</taxon>
        <taxon>Portunoidea</taxon>
        <taxon>Portunidae</taxon>
        <taxon>Portuninae</taxon>
        <taxon>Portunus</taxon>
    </lineage>
</organism>
<dbReference type="EMBL" id="VSRR010000948">
    <property type="protein sequence ID" value="MPC21174.1"/>
    <property type="molecule type" value="Genomic_DNA"/>
</dbReference>
<evidence type="ECO:0000313" key="2">
    <source>
        <dbReference type="EMBL" id="MPC21174.1"/>
    </source>
</evidence>
<dbReference type="AlphaFoldDB" id="A0A5B7DJ42"/>
<evidence type="ECO:0000256" key="1">
    <source>
        <dbReference type="SAM" id="MobiDB-lite"/>
    </source>
</evidence>
<protein>
    <submittedName>
        <fullName evidence="2">Uncharacterized protein</fullName>
    </submittedName>
</protein>
<proteinExistence type="predicted"/>
<feature type="region of interest" description="Disordered" evidence="1">
    <location>
        <begin position="66"/>
        <end position="95"/>
    </location>
</feature>